<dbReference type="UniPathway" id="UPA00148"/>
<accession>A0A127M3K0</accession>
<dbReference type="InterPro" id="IPR014776">
    <property type="entry name" value="4pyrrole_Mease_sub2"/>
</dbReference>
<evidence type="ECO:0000256" key="2">
    <source>
        <dbReference type="ARBA" id="ARBA00022573"/>
    </source>
</evidence>
<feature type="domain" description="Tetrapyrrole methylase" evidence="6">
    <location>
        <begin position="24"/>
        <end position="209"/>
    </location>
</feature>
<organism evidence="7 8">
    <name type="scientific">Zhongshania aliphaticivorans</name>
    <dbReference type="NCBI Taxonomy" id="1470434"/>
    <lineage>
        <taxon>Bacteria</taxon>
        <taxon>Pseudomonadati</taxon>
        <taxon>Pseudomonadota</taxon>
        <taxon>Gammaproteobacteria</taxon>
        <taxon>Cellvibrionales</taxon>
        <taxon>Spongiibacteraceae</taxon>
        <taxon>Zhongshania</taxon>
    </lineage>
</organism>
<dbReference type="InterPro" id="IPR000878">
    <property type="entry name" value="4pyrrol_Mease"/>
</dbReference>
<dbReference type="KEGG" id="zal:AZF00_05435"/>
<evidence type="ECO:0000259" key="6">
    <source>
        <dbReference type="Pfam" id="PF00590"/>
    </source>
</evidence>
<dbReference type="InterPro" id="IPR014777">
    <property type="entry name" value="4pyrrole_Mease_sub1"/>
</dbReference>
<dbReference type="InterPro" id="IPR029063">
    <property type="entry name" value="SAM-dependent_MTases_sf"/>
</dbReference>
<dbReference type="Gene3D" id="3.40.1010.10">
    <property type="entry name" value="Cobalt-precorrin-4 Transmethylase, Domain 1"/>
    <property type="match status" value="1"/>
</dbReference>
<keyword evidence="4" id="KW-0808">Transferase</keyword>
<dbReference type="Gene3D" id="3.40.50.150">
    <property type="entry name" value="Vaccinia Virus protein VP39"/>
    <property type="match status" value="1"/>
</dbReference>
<comment type="pathway">
    <text evidence="1">Cofactor biosynthesis; adenosylcobalamin biosynthesis.</text>
</comment>
<dbReference type="Gene3D" id="3.30.950.10">
    <property type="entry name" value="Methyltransferase, Cobalt-precorrin-4 Transmethylase, Domain 2"/>
    <property type="match status" value="1"/>
</dbReference>
<keyword evidence="2" id="KW-0169">Cobalamin biosynthesis</keyword>
<gene>
    <name evidence="7" type="ORF">AZF00_05435</name>
</gene>
<evidence type="ECO:0000256" key="5">
    <source>
        <dbReference type="ARBA" id="ARBA00022691"/>
    </source>
</evidence>
<dbReference type="GO" id="GO:0008276">
    <property type="term" value="F:protein methyltransferase activity"/>
    <property type="evidence" value="ECO:0007669"/>
    <property type="project" value="InterPro"/>
</dbReference>
<dbReference type="InterPro" id="IPR050714">
    <property type="entry name" value="Cobalamin_biosynth_MTase"/>
</dbReference>
<dbReference type="InterPro" id="IPR019012">
    <property type="entry name" value="RNA_cap_Gua-N2-MeTrfase"/>
</dbReference>
<evidence type="ECO:0000256" key="1">
    <source>
        <dbReference type="ARBA" id="ARBA00004953"/>
    </source>
</evidence>
<sequence>MPLDKAMPSLSQTRLSPVDVIGLGVGNSAGEELHLSATAQAALGAADWVIGSARQLALVAPWVPEQRARLLPKIPELLAQLEDMPDKRVVVLASGDPLYYGIGRCLIAHFGADALRFHAGVSSIQAACHRLALSLQDVDVLSLHGRPVSVLRRYLRAGARLLILTDKHSHPRQLAQLCVECGFSQARISVCENLGYPQEAISHWTVTELLAEGSGQNREFAALHVSVIYAGVGDGVLPVFPGIADAQFFTDGASGQGMLTKREVRLNILSLMQVQAGDVVWDIGAGCGGVAVELARWGGGAQVFAVESKAQRLACLLQNRDHFGVPDRLHIIAGRAPAALAELPPANKVFIGGSGGELTQILQQVWSGIPRGGCVVVSAVTETSQQLLRSFEQQLVAGQYRSEALQIAVSRRGELAGEPCFRPLLPVYLYRFEKTAARSEVIDNV</sequence>
<dbReference type="InterPro" id="IPR006365">
    <property type="entry name" value="Cbl_synth_CobL"/>
</dbReference>
<dbReference type="GO" id="GO:0036261">
    <property type="term" value="P:7-methylguanosine cap hypermethylation"/>
    <property type="evidence" value="ECO:0007669"/>
    <property type="project" value="InterPro"/>
</dbReference>
<dbReference type="Pfam" id="PF00590">
    <property type="entry name" value="TP_methylase"/>
    <property type="match status" value="1"/>
</dbReference>
<dbReference type="EMBL" id="CP014544">
    <property type="protein sequence ID" value="AMO67773.1"/>
    <property type="molecule type" value="Genomic_DNA"/>
</dbReference>
<dbReference type="GO" id="GO:0009236">
    <property type="term" value="P:cobalamin biosynthetic process"/>
    <property type="evidence" value="ECO:0007669"/>
    <property type="project" value="UniProtKB-UniPathway"/>
</dbReference>
<dbReference type="PIRSF" id="PIRSF036428">
    <property type="entry name" value="CobL"/>
    <property type="match status" value="1"/>
</dbReference>
<evidence type="ECO:0000256" key="3">
    <source>
        <dbReference type="ARBA" id="ARBA00022603"/>
    </source>
</evidence>
<reference evidence="7 8" key="1">
    <citation type="submission" date="2015-12" db="EMBL/GenBank/DDBJ databases">
        <authorList>
            <person name="Shamseldin A."/>
            <person name="Moawad H."/>
            <person name="Abd El-Rahim W.M."/>
            <person name="Sadowsky M.J."/>
        </authorList>
    </citation>
    <scope>NUCLEOTIDE SEQUENCE [LARGE SCALE GENOMIC DNA]</scope>
    <source>
        <strain evidence="7 8">SM2</strain>
    </source>
</reference>
<dbReference type="STRING" id="1470434.AZF00_05435"/>
<dbReference type="InterPro" id="IPR035996">
    <property type="entry name" value="4pyrrol_Methylase_sf"/>
</dbReference>
<dbReference type="RefSeq" id="WP_008246578.1">
    <property type="nucleotide sequence ID" value="NZ_CP014544.1"/>
</dbReference>
<dbReference type="CDD" id="cd11644">
    <property type="entry name" value="Precorrin-6Y-MT"/>
    <property type="match status" value="1"/>
</dbReference>
<dbReference type="InterPro" id="IPR014008">
    <property type="entry name" value="Cbl_synth_MTase_CbiT"/>
</dbReference>
<dbReference type="InterPro" id="IPR012818">
    <property type="entry name" value="CbiE"/>
</dbReference>
<keyword evidence="5" id="KW-0949">S-adenosyl-L-methionine</keyword>
<dbReference type="SUPFAM" id="SSF53790">
    <property type="entry name" value="Tetrapyrrole methylase"/>
    <property type="match status" value="1"/>
</dbReference>
<dbReference type="Proteomes" id="UP000074119">
    <property type="component" value="Chromosome"/>
</dbReference>
<protein>
    <recommendedName>
        <fullName evidence="6">Tetrapyrrole methylase domain-containing protein</fullName>
    </recommendedName>
</protein>
<dbReference type="SUPFAM" id="SSF53335">
    <property type="entry name" value="S-adenosyl-L-methionine-dependent methyltransferases"/>
    <property type="match status" value="1"/>
</dbReference>
<dbReference type="NCBIfam" id="TIGR02467">
    <property type="entry name" value="CbiE"/>
    <property type="match status" value="1"/>
</dbReference>
<dbReference type="NCBIfam" id="TIGR02469">
    <property type="entry name" value="CbiT"/>
    <property type="match status" value="1"/>
</dbReference>
<keyword evidence="3" id="KW-0489">Methyltransferase</keyword>
<evidence type="ECO:0000313" key="7">
    <source>
        <dbReference type="EMBL" id="AMO67773.1"/>
    </source>
</evidence>
<name>A0A127M3K0_9GAMM</name>
<proteinExistence type="predicted"/>
<dbReference type="PANTHER" id="PTHR43182:SF1">
    <property type="entry name" value="COBALT-PRECORRIN-7 C(5)-METHYLTRANSFERASE"/>
    <property type="match status" value="1"/>
</dbReference>
<evidence type="ECO:0000313" key="8">
    <source>
        <dbReference type="Proteomes" id="UP000074119"/>
    </source>
</evidence>
<evidence type="ECO:0000256" key="4">
    <source>
        <dbReference type="ARBA" id="ARBA00022679"/>
    </source>
</evidence>
<dbReference type="AlphaFoldDB" id="A0A127M3K0"/>
<dbReference type="Pfam" id="PF09445">
    <property type="entry name" value="Methyltransf_15"/>
    <property type="match status" value="1"/>
</dbReference>
<dbReference type="PANTHER" id="PTHR43182">
    <property type="entry name" value="COBALT-PRECORRIN-6B C(15)-METHYLTRANSFERASE (DECARBOXYLATING)"/>
    <property type="match status" value="1"/>
</dbReference>